<dbReference type="InterPro" id="IPR000086">
    <property type="entry name" value="NUDIX_hydrolase_dom"/>
</dbReference>
<evidence type="ECO:0000256" key="2">
    <source>
        <dbReference type="ARBA" id="ARBA00022801"/>
    </source>
</evidence>
<organism evidence="4 5">
    <name type="scientific">Nocardioides albus</name>
    <dbReference type="NCBI Taxonomy" id="1841"/>
    <lineage>
        <taxon>Bacteria</taxon>
        <taxon>Bacillati</taxon>
        <taxon>Actinomycetota</taxon>
        <taxon>Actinomycetes</taxon>
        <taxon>Propionibacteriales</taxon>
        <taxon>Nocardioidaceae</taxon>
        <taxon>Nocardioides</taxon>
    </lineage>
</organism>
<gene>
    <name evidence="4" type="ORF">FHS12_004725</name>
</gene>
<evidence type="ECO:0000259" key="3">
    <source>
        <dbReference type="PROSITE" id="PS51462"/>
    </source>
</evidence>
<dbReference type="Proteomes" id="UP000577707">
    <property type="component" value="Unassembled WGS sequence"/>
</dbReference>
<dbReference type="AlphaFoldDB" id="A0A7W5FAX8"/>
<comment type="cofactor">
    <cofactor evidence="1">
        <name>Mg(2+)</name>
        <dbReference type="ChEBI" id="CHEBI:18420"/>
    </cofactor>
</comment>
<reference evidence="4 5" key="1">
    <citation type="submission" date="2020-08" db="EMBL/GenBank/DDBJ databases">
        <title>Genomic Encyclopedia of Type Strains, Phase III (KMG-III): the genomes of soil and plant-associated and newly described type strains.</title>
        <authorList>
            <person name="Whitman W."/>
        </authorList>
    </citation>
    <scope>NUCLEOTIDE SEQUENCE [LARGE SCALE GENOMIC DNA]</scope>
    <source>
        <strain evidence="4 5">CECT 3302</strain>
    </source>
</reference>
<name>A0A7W5FAX8_9ACTN</name>
<evidence type="ECO:0000256" key="1">
    <source>
        <dbReference type="ARBA" id="ARBA00001946"/>
    </source>
</evidence>
<evidence type="ECO:0000313" key="5">
    <source>
        <dbReference type="Proteomes" id="UP000577707"/>
    </source>
</evidence>
<dbReference type="Gene3D" id="3.90.79.10">
    <property type="entry name" value="Nucleoside Triphosphate Pyrophosphohydrolase"/>
    <property type="match status" value="1"/>
</dbReference>
<dbReference type="EMBL" id="JACHXG010000013">
    <property type="protein sequence ID" value="MBB3091749.1"/>
    <property type="molecule type" value="Genomic_DNA"/>
</dbReference>
<accession>A0A7W5FAX8</accession>
<dbReference type="GO" id="GO:0016787">
    <property type="term" value="F:hydrolase activity"/>
    <property type="evidence" value="ECO:0007669"/>
    <property type="project" value="UniProtKB-KW"/>
</dbReference>
<evidence type="ECO:0000313" key="4">
    <source>
        <dbReference type="EMBL" id="MBB3091749.1"/>
    </source>
</evidence>
<dbReference type="SUPFAM" id="SSF55811">
    <property type="entry name" value="Nudix"/>
    <property type="match status" value="1"/>
</dbReference>
<comment type="caution">
    <text evidence="4">The sequence shown here is derived from an EMBL/GenBank/DDBJ whole genome shotgun (WGS) entry which is preliminary data.</text>
</comment>
<keyword evidence="2" id="KW-0378">Hydrolase</keyword>
<proteinExistence type="predicted"/>
<dbReference type="PANTHER" id="PTHR43046">
    <property type="entry name" value="GDP-MANNOSE MANNOSYL HYDROLASE"/>
    <property type="match status" value="1"/>
</dbReference>
<dbReference type="PANTHER" id="PTHR43046:SF14">
    <property type="entry name" value="MUTT_NUDIX FAMILY PROTEIN"/>
    <property type="match status" value="1"/>
</dbReference>
<sequence>MSPEDRLLTDITIMVDSIEPVDDAESSHIADASAWLCVTGDVFRRTTAPTEPAKHLVSYFLLVDPVSGHILLGDHLKSGLWLPSGGHVEPGENPADTVRRECVEELGVEARFHPDLGPRPLFITVTTTRTDRPDAHTDVSLWFVLAHDHRDPLEPDEREYAGVRWWTPSEIRAADPALFDPHMGRMLDKLKTLGA</sequence>
<keyword evidence="5" id="KW-1185">Reference proteome</keyword>
<dbReference type="Pfam" id="PF00293">
    <property type="entry name" value="NUDIX"/>
    <property type="match status" value="1"/>
</dbReference>
<dbReference type="CDD" id="cd03674">
    <property type="entry name" value="NUDIX_Hydrolase"/>
    <property type="match status" value="1"/>
</dbReference>
<dbReference type="InterPro" id="IPR015797">
    <property type="entry name" value="NUDIX_hydrolase-like_dom_sf"/>
</dbReference>
<feature type="domain" description="Nudix hydrolase" evidence="3">
    <location>
        <begin position="53"/>
        <end position="192"/>
    </location>
</feature>
<dbReference type="RefSeq" id="WP_221209215.1">
    <property type="nucleotide sequence ID" value="NZ_BMQT01000007.1"/>
</dbReference>
<protein>
    <submittedName>
        <fullName evidence="4">8-oxo-dGTP pyrophosphatase MutT (NUDIX family)</fullName>
    </submittedName>
</protein>
<dbReference type="PROSITE" id="PS51462">
    <property type="entry name" value="NUDIX"/>
    <property type="match status" value="1"/>
</dbReference>